<gene>
    <name evidence="1" type="ORF">DSY98_04535</name>
</gene>
<dbReference type="Proteomes" id="UP000286732">
    <property type="component" value="Unassembled WGS sequence"/>
</dbReference>
<comment type="caution">
    <text evidence="1">The sequence shown here is derived from an EMBL/GenBank/DDBJ whole genome shotgun (WGS) entry which is preliminary data.</text>
</comment>
<dbReference type="Gene3D" id="1.10.3680.10">
    <property type="entry name" value="TerB-like"/>
    <property type="match status" value="1"/>
</dbReference>
<evidence type="ECO:0000313" key="2">
    <source>
        <dbReference type="Proteomes" id="UP000286732"/>
    </source>
</evidence>
<protein>
    <recommendedName>
        <fullName evidence="3">Co-chaperone DjlA N-terminal domain-containing protein</fullName>
    </recommendedName>
</protein>
<evidence type="ECO:0000313" key="1">
    <source>
        <dbReference type="EMBL" id="RTZ80277.1"/>
    </source>
</evidence>
<dbReference type="InterPro" id="IPR029024">
    <property type="entry name" value="TerB-like"/>
</dbReference>
<reference evidence="1 2" key="1">
    <citation type="submission" date="2018-06" db="EMBL/GenBank/DDBJ databases">
        <title>Combined omics and stable isotope probing to characterize newly discovered Mariana Back-Arc vent microbial communities.</title>
        <authorList>
            <person name="Trembath-Reichert E."/>
            <person name="Huber J.A."/>
        </authorList>
    </citation>
    <scope>NUCLEOTIDE SEQUENCE [LARGE SCALE GENOMIC DNA]</scope>
    <source>
        <strain evidence="1">MAG 63_2</strain>
    </source>
</reference>
<dbReference type="SUPFAM" id="SSF158682">
    <property type="entry name" value="TerB-like"/>
    <property type="match status" value="1"/>
</dbReference>
<name>A0A432G9L8_9DELT</name>
<dbReference type="AlphaFoldDB" id="A0A432G9L8"/>
<evidence type="ECO:0008006" key="3">
    <source>
        <dbReference type="Google" id="ProtNLM"/>
    </source>
</evidence>
<dbReference type="EMBL" id="QNZM01000175">
    <property type="protein sequence ID" value="RTZ80277.1"/>
    <property type="molecule type" value="Genomic_DNA"/>
</dbReference>
<proteinExistence type="predicted"/>
<sequence length="164" mass="18566">MTMEGRIKSIAEFRLIPEYLTNISDEGKNWLARAIVNILIVDKQLAPEEKGFFKDAIMMVESEKVRSELIESIKNRETVELGELLSDRDYAGHFFFFLGMVIAADGKIKTSEVKMLTSICGKLGFPSETAKTVLSWVSNMIKLNNEKNKLTVVMSEIKPVFVLK</sequence>
<accession>A0A432G9L8</accession>
<organism evidence="1 2">
    <name type="scientific">SAR324 cluster bacterium</name>
    <dbReference type="NCBI Taxonomy" id="2024889"/>
    <lineage>
        <taxon>Bacteria</taxon>
        <taxon>Deltaproteobacteria</taxon>
        <taxon>SAR324 cluster</taxon>
    </lineage>
</organism>